<evidence type="ECO:0000313" key="1">
    <source>
        <dbReference type="EMBL" id="GFN76700.1"/>
    </source>
</evidence>
<dbReference type="AlphaFoldDB" id="A0AAV3XHB5"/>
<gene>
    <name evidence="1" type="ORF">PoB_000320600</name>
</gene>
<accession>A0AAV3XHB5</accession>
<evidence type="ECO:0000313" key="2">
    <source>
        <dbReference type="Proteomes" id="UP000735302"/>
    </source>
</evidence>
<dbReference type="Proteomes" id="UP000735302">
    <property type="component" value="Unassembled WGS sequence"/>
</dbReference>
<sequence>MNCVVKDVLAQRLVHLLKAGDLKHTSLTQEVLFRTAKVKALGMRKAMVSEEEENKKRVSDKANDRVLDNFTINLRFDSQLAKKFEYVAVTVQYQLEAARKVETNYLTMPHTK</sequence>
<comment type="caution">
    <text evidence="1">The sequence shown here is derived from an EMBL/GenBank/DDBJ whole genome shotgun (WGS) entry which is preliminary data.</text>
</comment>
<name>A0AAV3XHB5_9GAST</name>
<proteinExistence type="predicted"/>
<reference evidence="1 2" key="1">
    <citation type="journal article" date="2021" name="Elife">
        <title>Chloroplast acquisition without the gene transfer in kleptoplastic sea slugs, Plakobranchus ocellatus.</title>
        <authorList>
            <person name="Maeda T."/>
            <person name="Takahashi S."/>
            <person name="Yoshida T."/>
            <person name="Shimamura S."/>
            <person name="Takaki Y."/>
            <person name="Nagai Y."/>
            <person name="Toyoda A."/>
            <person name="Suzuki Y."/>
            <person name="Arimoto A."/>
            <person name="Ishii H."/>
            <person name="Satoh N."/>
            <person name="Nishiyama T."/>
            <person name="Hasebe M."/>
            <person name="Maruyama T."/>
            <person name="Minagawa J."/>
            <person name="Obokata J."/>
            <person name="Shigenobu S."/>
        </authorList>
    </citation>
    <scope>NUCLEOTIDE SEQUENCE [LARGE SCALE GENOMIC DNA]</scope>
</reference>
<protein>
    <submittedName>
        <fullName evidence="1">Uncharacterized protein</fullName>
    </submittedName>
</protein>
<dbReference type="EMBL" id="BLXT01000407">
    <property type="protein sequence ID" value="GFN76700.1"/>
    <property type="molecule type" value="Genomic_DNA"/>
</dbReference>
<keyword evidence="2" id="KW-1185">Reference proteome</keyword>
<organism evidence="1 2">
    <name type="scientific">Plakobranchus ocellatus</name>
    <dbReference type="NCBI Taxonomy" id="259542"/>
    <lineage>
        <taxon>Eukaryota</taxon>
        <taxon>Metazoa</taxon>
        <taxon>Spiralia</taxon>
        <taxon>Lophotrochozoa</taxon>
        <taxon>Mollusca</taxon>
        <taxon>Gastropoda</taxon>
        <taxon>Heterobranchia</taxon>
        <taxon>Euthyneura</taxon>
        <taxon>Panpulmonata</taxon>
        <taxon>Sacoglossa</taxon>
        <taxon>Placobranchoidea</taxon>
        <taxon>Plakobranchidae</taxon>
        <taxon>Plakobranchus</taxon>
    </lineage>
</organism>